<evidence type="ECO:0000313" key="3">
    <source>
        <dbReference type="EMBL" id="PXX81554.1"/>
    </source>
</evidence>
<dbReference type="InterPro" id="IPR018771">
    <property type="entry name" value="PocR_dom"/>
</dbReference>
<gene>
    <name evidence="3" type="ORF">DES51_101163</name>
    <name evidence="2" type="ORF">MQE39_02600</name>
</gene>
<dbReference type="AlphaFoldDB" id="A0A2V2FIP9"/>
<dbReference type="RefSeq" id="WP_022936469.1">
    <property type="nucleotide sequence ID" value="NZ_BAABZA010000001.1"/>
</dbReference>
<feature type="domain" description="PocR" evidence="1">
    <location>
        <begin position="5"/>
        <end position="160"/>
    </location>
</feature>
<dbReference type="Proteomes" id="UP001276902">
    <property type="component" value="Unassembled WGS sequence"/>
</dbReference>
<dbReference type="STRING" id="1034346.GCA_000313565_00162"/>
<dbReference type="EMBL" id="JALDAW010000008">
    <property type="protein sequence ID" value="MDY5167016.1"/>
    <property type="molecule type" value="Genomic_DNA"/>
</dbReference>
<dbReference type="OrthoDB" id="9809348at2"/>
<reference evidence="3 4" key="1">
    <citation type="submission" date="2018-05" db="EMBL/GenBank/DDBJ databases">
        <title>Genomic Encyclopedia of Type Strains, Phase IV (KMG-IV): sequencing the most valuable type-strain genomes for metagenomic binning, comparative biology and taxonomic classification.</title>
        <authorList>
            <person name="Goeker M."/>
        </authorList>
    </citation>
    <scope>NUCLEOTIDE SEQUENCE [LARGE SCALE GENOMIC DNA]</scope>
    <source>
        <strain evidence="3 4">JC118</strain>
    </source>
</reference>
<name>A0A2V2FIP9_9FIRM</name>
<sequence>MEINKSIQNAMNDYQKITGLRSYMVLNKEDLNSPSEKNYFCKCLKISTKAVKLCEECAAEAIDIILKTKKEYIYSCHAGIIKVAIPVVVNGEIVSIVIVEGILNSKQLESSDQWAQYLSNEYDVSASIMKKTFETVTVMNERELNASIKLLHDLIDYHISKEVWVNGQPA</sequence>
<organism evidence="3 4">
    <name type="scientific">Dielma fastidiosa</name>
    <dbReference type="NCBI Taxonomy" id="1034346"/>
    <lineage>
        <taxon>Bacteria</taxon>
        <taxon>Bacillati</taxon>
        <taxon>Bacillota</taxon>
        <taxon>Erysipelotrichia</taxon>
        <taxon>Erysipelotrichales</taxon>
        <taxon>Erysipelotrichaceae</taxon>
        <taxon>Dielma</taxon>
    </lineage>
</organism>
<dbReference type="EMBL" id="QJKH01000001">
    <property type="protein sequence ID" value="PXX81554.1"/>
    <property type="molecule type" value="Genomic_DNA"/>
</dbReference>
<dbReference type="GeneID" id="94442322"/>
<comment type="caution">
    <text evidence="3">The sequence shown here is derived from an EMBL/GenBank/DDBJ whole genome shotgun (WGS) entry which is preliminary data.</text>
</comment>
<dbReference type="Pfam" id="PF10114">
    <property type="entry name" value="PocR"/>
    <property type="match status" value="1"/>
</dbReference>
<proteinExistence type="predicted"/>
<evidence type="ECO:0000259" key="1">
    <source>
        <dbReference type="Pfam" id="PF10114"/>
    </source>
</evidence>
<accession>A0A2V2FIP9</accession>
<evidence type="ECO:0000313" key="2">
    <source>
        <dbReference type="EMBL" id="MDY5167016.1"/>
    </source>
</evidence>
<keyword evidence="4" id="KW-1185">Reference proteome</keyword>
<reference evidence="2" key="2">
    <citation type="submission" date="2022-03" db="EMBL/GenBank/DDBJ databases">
        <title>First case of bacteraemia caused by Dielma fastidiosa in a patient hospitalised with diverticulitis.</title>
        <authorList>
            <person name="Forman-Ankjaer B."/>
            <person name="Hvid-Jensen F."/>
            <person name="Kobel C.M."/>
            <person name="Greve T."/>
        </authorList>
    </citation>
    <scope>NUCLEOTIDE SEQUENCE</scope>
    <source>
        <strain evidence="2">AUH_DF_2021</strain>
    </source>
</reference>
<dbReference type="Proteomes" id="UP000247612">
    <property type="component" value="Unassembled WGS sequence"/>
</dbReference>
<evidence type="ECO:0000313" key="4">
    <source>
        <dbReference type="Proteomes" id="UP000247612"/>
    </source>
</evidence>
<protein>
    <submittedName>
        <fullName evidence="3">Ligand-binding sensor protein</fullName>
    </submittedName>
    <submittedName>
        <fullName evidence="2">PocR ligand-binding domain-containing protein</fullName>
    </submittedName>
</protein>